<feature type="transmembrane region" description="Helical" evidence="1">
    <location>
        <begin position="96"/>
        <end position="116"/>
    </location>
</feature>
<dbReference type="EMBL" id="KQ976532">
    <property type="protein sequence ID" value="KYM81512.1"/>
    <property type="molecule type" value="Genomic_DNA"/>
</dbReference>
<protein>
    <submittedName>
        <fullName evidence="2">Uncharacterized protein</fullName>
    </submittedName>
</protein>
<evidence type="ECO:0000256" key="1">
    <source>
        <dbReference type="SAM" id="Phobius"/>
    </source>
</evidence>
<reference evidence="2 3" key="1">
    <citation type="submission" date="2015-09" db="EMBL/GenBank/DDBJ databases">
        <title>Atta colombica WGS genome.</title>
        <authorList>
            <person name="Nygaard S."/>
            <person name="Hu H."/>
            <person name="Boomsma J."/>
            <person name="Zhang G."/>
        </authorList>
    </citation>
    <scope>NUCLEOTIDE SEQUENCE [LARGE SCALE GENOMIC DNA]</scope>
    <source>
        <strain evidence="2">Treedump-2</strain>
        <tissue evidence="2">Whole body</tissue>
    </source>
</reference>
<sequence>MRFNLSSSSNCCTVEDNLFDGRECFIAVFTESHVCVMSHISMSLDKFTSVFSTMDRVSISLGSVINVVFFGCLLAKLYVEVRFHLQFRISPKVSQFLLFVQIVSQLLTHHLFYLLMMRFLLF</sequence>
<organism evidence="2 3">
    <name type="scientific">Atta colombica</name>
    <dbReference type="NCBI Taxonomy" id="520822"/>
    <lineage>
        <taxon>Eukaryota</taxon>
        <taxon>Metazoa</taxon>
        <taxon>Ecdysozoa</taxon>
        <taxon>Arthropoda</taxon>
        <taxon>Hexapoda</taxon>
        <taxon>Insecta</taxon>
        <taxon>Pterygota</taxon>
        <taxon>Neoptera</taxon>
        <taxon>Endopterygota</taxon>
        <taxon>Hymenoptera</taxon>
        <taxon>Apocrita</taxon>
        <taxon>Aculeata</taxon>
        <taxon>Formicoidea</taxon>
        <taxon>Formicidae</taxon>
        <taxon>Myrmicinae</taxon>
        <taxon>Atta</taxon>
    </lineage>
</organism>
<evidence type="ECO:0000313" key="2">
    <source>
        <dbReference type="EMBL" id="KYM81512.1"/>
    </source>
</evidence>
<feature type="transmembrane region" description="Helical" evidence="1">
    <location>
        <begin position="57"/>
        <end position="75"/>
    </location>
</feature>
<dbReference type="AlphaFoldDB" id="A0A195BBA5"/>
<evidence type="ECO:0000313" key="3">
    <source>
        <dbReference type="Proteomes" id="UP000078540"/>
    </source>
</evidence>
<accession>A0A195BBA5</accession>
<gene>
    <name evidence="2" type="ORF">ALC53_07898</name>
</gene>
<keyword evidence="3" id="KW-1185">Reference proteome</keyword>
<keyword evidence="1" id="KW-0472">Membrane</keyword>
<dbReference type="Proteomes" id="UP000078540">
    <property type="component" value="Unassembled WGS sequence"/>
</dbReference>
<proteinExistence type="predicted"/>
<name>A0A195BBA5_9HYME</name>
<keyword evidence="1" id="KW-0812">Transmembrane</keyword>
<keyword evidence="1" id="KW-1133">Transmembrane helix</keyword>